<feature type="domain" description="OBG-type G" evidence="5">
    <location>
        <begin position="88"/>
        <end position="262"/>
    </location>
</feature>
<dbReference type="GO" id="GO:0003924">
    <property type="term" value="F:GTPase activity"/>
    <property type="evidence" value="ECO:0007669"/>
    <property type="project" value="InterPro"/>
</dbReference>
<evidence type="ECO:0000256" key="2">
    <source>
        <dbReference type="ARBA" id="ARBA00022741"/>
    </source>
</evidence>
<dbReference type="OrthoDB" id="347018at2759"/>
<dbReference type="InterPro" id="IPR027417">
    <property type="entry name" value="P-loop_NTPase"/>
</dbReference>
<protein>
    <submittedName>
        <fullName evidence="7">Gtpase obg</fullName>
    </submittedName>
</protein>
<dbReference type="InterPro" id="IPR006169">
    <property type="entry name" value="GTP1_OBG_dom"/>
</dbReference>
<dbReference type="CDD" id="cd01898">
    <property type="entry name" value="Obg"/>
    <property type="match status" value="1"/>
</dbReference>
<dbReference type="GO" id="GO:0042254">
    <property type="term" value="P:ribosome biogenesis"/>
    <property type="evidence" value="ECO:0007669"/>
    <property type="project" value="UniProtKB-UniRule"/>
</dbReference>
<dbReference type="Pfam" id="PF01926">
    <property type="entry name" value="MMR_HSR1"/>
    <property type="match status" value="1"/>
</dbReference>
<comment type="caution">
    <text evidence="7">The sequence shown here is derived from an EMBL/GenBank/DDBJ whole genome shotgun (WGS) entry which is preliminary data.</text>
</comment>
<dbReference type="Proteomes" id="UP000037460">
    <property type="component" value="Unassembled WGS sequence"/>
</dbReference>
<evidence type="ECO:0000256" key="4">
    <source>
        <dbReference type="SAM" id="MobiDB-lite"/>
    </source>
</evidence>
<dbReference type="PRINTS" id="PR00326">
    <property type="entry name" value="GTP1OBG"/>
</dbReference>
<reference evidence="8" key="1">
    <citation type="journal article" date="2015" name="PLoS Genet.">
        <title>Genome Sequence and Transcriptome Analyses of Chrysochromulina tobin: Metabolic Tools for Enhanced Algal Fitness in the Prominent Order Prymnesiales (Haptophyceae).</title>
        <authorList>
            <person name="Hovde B.T."/>
            <person name="Deodato C.R."/>
            <person name="Hunsperger H.M."/>
            <person name="Ryken S.A."/>
            <person name="Yost W."/>
            <person name="Jha R.K."/>
            <person name="Patterson J."/>
            <person name="Monnat R.J. Jr."/>
            <person name="Barlow S.B."/>
            <person name="Starkenburg S.R."/>
            <person name="Cattolico R.A."/>
        </authorList>
    </citation>
    <scope>NUCLEOTIDE SEQUENCE</scope>
    <source>
        <strain evidence="8">CCMP291</strain>
    </source>
</reference>
<dbReference type="InterPro" id="IPR031167">
    <property type="entry name" value="G_OBG"/>
</dbReference>
<dbReference type="InterPro" id="IPR006073">
    <property type="entry name" value="GTP-bd"/>
</dbReference>
<gene>
    <name evidence="7" type="ORF">Ctob_007306</name>
</gene>
<dbReference type="AlphaFoldDB" id="A0A0M0JTE2"/>
<dbReference type="InterPro" id="IPR006074">
    <property type="entry name" value="GTP1-OBG_CS"/>
</dbReference>
<dbReference type="Gene3D" id="2.70.210.12">
    <property type="entry name" value="GTP1/OBG domain"/>
    <property type="match status" value="1"/>
</dbReference>
<dbReference type="SUPFAM" id="SSF52540">
    <property type="entry name" value="P-loop containing nucleoside triphosphate hydrolases"/>
    <property type="match status" value="1"/>
</dbReference>
<comment type="similarity">
    <text evidence="1">Belongs to the TRAFAC class OBG-HflX-like GTPase superfamily. OBG GTPase family.</text>
</comment>
<dbReference type="InterPro" id="IPR045086">
    <property type="entry name" value="OBG_GTPase"/>
</dbReference>
<evidence type="ECO:0000259" key="5">
    <source>
        <dbReference type="PROSITE" id="PS51710"/>
    </source>
</evidence>
<evidence type="ECO:0000256" key="1">
    <source>
        <dbReference type="ARBA" id="ARBA00007699"/>
    </source>
</evidence>
<keyword evidence="8" id="KW-1185">Reference proteome</keyword>
<sequence length="328" mass="35023">MGKAREAGARGSDVVVRVPPNCLIVDRATNTTLGKLVSHGSRLLVAEGGHGGEGNGDVWFRTKRDSKGKTPPGGTQKKWLVLSMTLVADVGLVGVPNAGKSSLLRAVTRARPKVADYPFTTLIPNLGVCEMQRFGLRSRPMVWLDIPGLIEGAAAGKGLGLAFLRHTERCRLLLHLIDGESKDAVAELMSINHELAIYSQTLRDIPQVVVLTKTDLPHVAEHAEQTVRLLKEASGHGRVIAISSVAQRNLKTLLSRTSSILEQLGPPDAQAEAEAEARALSSREIYAGDEVENVDSGAGGATDDGRSGIVPETDEDDSSDPVRSEIER</sequence>
<evidence type="ECO:0000313" key="7">
    <source>
        <dbReference type="EMBL" id="KOO29562.1"/>
    </source>
</evidence>
<evidence type="ECO:0000313" key="8">
    <source>
        <dbReference type="Proteomes" id="UP000037460"/>
    </source>
</evidence>
<dbReference type="GO" id="GO:0005525">
    <property type="term" value="F:GTP binding"/>
    <property type="evidence" value="ECO:0007669"/>
    <property type="project" value="UniProtKB-KW"/>
</dbReference>
<evidence type="ECO:0000256" key="3">
    <source>
        <dbReference type="ARBA" id="ARBA00023134"/>
    </source>
</evidence>
<name>A0A0M0JTE2_9EUKA</name>
<dbReference type="PROSITE" id="PS00905">
    <property type="entry name" value="GTP1_OBG"/>
    <property type="match status" value="1"/>
</dbReference>
<dbReference type="SUPFAM" id="SSF82051">
    <property type="entry name" value="Obg GTP-binding protein N-terminal domain"/>
    <property type="match status" value="1"/>
</dbReference>
<dbReference type="InterPro" id="IPR014100">
    <property type="entry name" value="GTP-bd_Obg/CgtA"/>
</dbReference>
<keyword evidence="2" id="KW-0547">Nucleotide-binding</keyword>
<dbReference type="PANTHER" id="PTHR11702">
    <property type="entry name" value="DEVELOPMENTALLY REGULATED GTP-BINDING PROTEIN-RELATED"/>
    <property type="match status" value="1"/>
</dbReference>
<evidence type="ECO:0000259" key="6">
    <source>
        <dbReference type="PROSITE" id="PS51883"/>
    </source>
</evidence>
<dbReference type="PROSITE" id="PS51883">
    <property type="entry name" value="OBG"/>
    <property type="match status" value="1"/>
</dbReference>
<dbReference type="InterPro" id="IPR036726">
    <property type="entry name" value="GTP1_OBG_dom_sf"/>
</dbReference>
<dbReference type="PROSITE" id="PS51710">
    <property type="entry name" value="G_OBG"/>
    <property type="match status" value="1"/>
</dbReference>
<organism evidence="7 8">
    <name type="scientific">Chrysochromulina tobinii</name>
    <dbReference type="NCBI Taxonomy" id="1460289"/>
    <lineage>
        <taxon>Eukaryota</taxon>
        <taxon>Haptista</taxon>
        <taxon>Haptophyta</taxon>
        <taxon>Prymnesiophyceae</taxon>
        <taxon>Prymnesiales</taxon>
        <taxon>Chrysochromulinaceae</taxon>
        <taxon>Chrysochromulina</taxon>
    </lineage>
</organism>
<keyword evidence="3" id="KW-0342">GTP-binding</keyword>
<accession>A0A0M0JTE2</accession>
<dbReference type="Gene3D" id="3.40.50.300">
    <property type="entry name" value="P-loop containing nucleotide triphosphate hydrolases"/>
    <property type="match status" value="1"/>
</dbReference>
<proteinExistence type="inferred from homology"/>
<feature type="domain" description="Obg" evidence="6">
    <location>
        <begin position="1"/>
        <end position="87"/>
    </location>
</feature>
<dbReference type="Pfam" id="PF01018">
    <property type="entry name" value="GTP1_OBG"/>
    <property type="match status" value="1"/>
</dbReference>
<dbReference type="PANTHER" id="PTHR11702:SF44">
    <property type="entry name" value="GTP-BINDING PROTEIN OBGC, CHLOROPLASTIC"/>
    <property type="match status" value="1"/>
</dbReference>
<dbReference type="PIRSF" id="PIRSF002401">
    <property type="entry name" value="GTP_bd_Obg/CgtA"/>
    <property type="match status" value="1"/>
</dbReference>
<feature type="region of interest" description="Disordered" evidence="4">
    <location>
        <begin position="282"/>
        <end position="328"/>
    </location>
</feature>
<dbReference type="GO" id="GO:0000287">
    <property type="term" value="F:magnesium ion binding"/>
    <property type="evidence" value="ECO:0007669"/>
    <property type="project" value="InterPro"/>
</dbReference>
<dbReference type="EMBL" id="JWZX01002396">
    <property type="protein sequence ID" value="KOO29562.1"/>
    <property type="molecule type" value="Genomic_DNA"/>
</dbReference>
<dbReference type="GO" id="GO:0005739">
    <property type="term" value="C:mitochondrion"/>
    <property type="evidence" value="ECO:0007669"/>
    <property type="project" value="TreeGrafter"/>
</dbReference>